<dbReference type="PANTHER" id="PTHR48090:SF3">
    <property type="entry name" value="UNDECAPRENYL-PHOSPHATE 4-DEOXY-4-FORMAMIDO-L-ARABINOSE TRANSFERASE"/>
    <property type="match status" value="1"/>
</dbReference>
<dbReference type="Gene3D" id="3.90.550.10">
    <property type="entry name" value="Spore Coat Polysaccharide Biosynthesis Protein SpsA, Chain A"/>
    <property type="match status" value="1"/>
</dbReference>
<evidence type="ECO:0000259" key="8">
    <source>
        <dbReference type="Pfam" id="PF00535"/>
    </source>
</evidence>
<dbReference type="InterPro" id="IPR050256">
    <property type="entry name" value="Glycosyltransferase_2"/>
</dbReference>
<dbReference type="PANTHER" id="PTHR48090">
    <property type="entry name" value="UNDECAPRENYL-PHOSPHATE 4-DEOXY-4-FORMAMIDO-L-ARABINOSE TRANSFERASE-RELATED"/>
    <property type="match status" value="1"/>
</dbReference>
<keyword evidence="3 9" id="KW-0808">Transferase</keyword>
<keyword evidence="7" id="KW-0472">Membrane</keyword>
<evidence type="ECO:0000313" key="10">
    <source>
        <dbReference type="Proteomes" id="UP000199581"/>
    </source>
</evidence>
<dbReference type="Pfam" id="PF00535">
    <property type="entry name" value="Glycos_transf_2"/>
    <property type="match status" value="1"/>
</dbReference>
<dbReference type="InterPro" id="IPR029044">
    <property type="entry name" value="Nucleotide-diphossugar_trans"/>
</dbReference>
<dbReference type="AlphaFoldDB" id="A0A8G2C123"/>
<dbReference type="GO" id="GO:0005886">
    <property type="term" value="C:plasma membrane"/>
    <property type="evidence" value="ECO:0007669"/>
    <property type="project" value="TreeGrafter"/>
</dbReference>
<evidence type="ECO:0000256" key="4">
    <source>
        <dbReference type="ARBA" id="ARBA00022692"/>
    </source>
</evidence>
<accession>A0A8G2C123</accession>
<reference evidence="9 10" key="1">
    <citation type="submission" date="2016-10" db="EMBL/GenBank/DDBJ databases">
        <authorList>
            <person name="Varghese N."/>
            <person name="Submissions S."/>
        </authorList>
    </citation>
    <scope>NUCLEOTIDE SEQUENCE [LARGE SCALE GENOMIC DNA]</scope>
    <source>
        <strain evidence="9 10">DSM 1741</strain>
    </source>
</reference>
<dbReference type="InterPro" id="IPR001173">
    <property type="entry name" value="Glyco_trans_2-like"/>
</dbReference>
<keyword evidence="5" id="KW-0448">Lipopolysaccharide biosynthesis</keyword>
<evidence type="ECO:0000256" key="1">
    <source>
        <dbReference type="ARBA" id="ARBA00022475"/>
    </source>
</evidence>
<evidence type="ECO:0000256" key="2">
    <source>
        <dbReference type="ARBA" id="ARBA00022676"/>
    </source>
</evidence>
<feature type="domain" description="Glycosyltransferase 2-like" evidence="8">
    <location>
        <begin position="37"/>
        <end position="175"/>
    </location>
</feature>
<dbReference type="GO" id="GO:0009103">
    <property type="term" value="P:lipopolysaccharide biosynthetic process"/>
    <property type="evidence" value="ECO:0007669"/>
    <property type="project" value="UniProtKB-KW"/>
</dbReference>
<dbReference type="EMBL" id="FOTO01000002">
    <property type="protein sequence ID" value="SFL44406.1"/>
    <property type="molecule type" value="Genomic_DNA"/>
</dbReference>
<dbReference type="Proteomes" id="UP000199581">
    <property type="component" value="Unassembled WGS sequence"/>
</dbReference>
<evidence type="ECO:0000313" key="9">
    <source>
        <dbReference type="EMBL" id="SFL44406.1"/>
    </source>
</evidence>
<name>A0A8G2C123_DESNO</name>
<keyword evidence="10" id="KW-1185">Reference proteome</keyword>
<evidence type="ECO:0000256" key="5">
    <source>
        <dbReference type="ARBA" id="ARBA00022985"/>
    </source>
</evidence>
<comment type="caution">
    <text evidence="9">The sequence shown here is derived from an EMBL/GenBank/DDBJ whole genome shotgun (WGS) entry which is preliminary data.</text>
</comment>
<proteinExistence type="predicted"/>
<dbReference type="SUPFAM" id="SSF53448">
    <property type="entry name" value="Nucleotide-diphospho-sugar transferases"/>
    <property type="match status" value="1"/>
</dbReference>
<keyword evidence="4" id="KW-0812">Transmembrane</keyword>
<keyword evidence="1" id="KW-1003">Cell membrane</keyword>
<dbReference type="FunFam" id="3.90.550.10:FF:000170">
    <property type="entry name" value="Dolichol-phosphate mannosyltransferase"/>
    <property type="match status" value="1"/>
</dbReference>
<sequence length="271" mass="30925">MLLHPAPCEKSFLCRFTSLVKCYIHFFLMKNTINKISLIIPVYNEEENLRDLYSEITRSLSGLTYPWELVLVDDGSTDSSLAVIRDLAGADERVRFLSFARNCGQSAAFAAGFRYASGDVVVTLDADLQNDPADIPAMLQVYAQGVDMVIGWRAKRQDSVVKRYASRFANWVRNRISRETVRDTGCSLKVMRAQMVKRIPMFTGMHRFLPTLMKLEGARVAEVRVNHRPRSKGVSKYGIWDRAWSSAYDLLAVRWMQKRHIGYVVSDTNVK</sequence>
<keyword evidence="2" id="KW-0328">Glycosyltransferase</keyword>
<gene>
    <name evidence="9" type="ORF">SAMN05421830_102185</name>
</gene>
<protein>
    <submittedName>
        <fullName evidence="9">Glycosyltransferase involved in cell wall bisynthesis</fullName>
    </submittedName>
</protein>
<organism evidence="9 10">
    <name type="scientific">Desulfomicrobium norvegicum (strain DSM 1741 / NCIMB 8310)</name>
    <name type="common">Desulfovibrio baculatus (strain Norway 4)</name>
    <name type="synonym">Desulfovibrio desulfuricans (strain Norway 4)</name>
    <dbReference type="NCBI Taxonomy" id="52561"/>
    <lineage>
        <taxon>Bacteria</taxon>
        <taxon>Pseudomonadati</taxon>
        <taxon>Thermodesulfobacteriota</taxon>
        <taxon>Desulfovibrionia</taxon>
        <taxon>Desulfovibrionales</taxon>
        <taxon>Desulfomicrobiaceae</taxon>
        <taxon>Desulfomicrobium</taxon>
    </lineage>
</organism>
<evidence type="ECO:0000256" key="3">
    <source>
        <dbReference type="ARBA" id="ARBA00022679"/>
    </source>
</evidence>
<dbReference type="GO" id="GO:0099621">
    <property type="term" value="F:undecaprenyl-phosphate 4-deoxy-4-formamido-L-arabinose transferase activity"/>
    <property type="evidence" value="ECO:0007669"/>
    <property type="project" value="TreeGrafter"/>
</dbReference>
<evidence type="ECO:0000256" key="6">
    <source>
        <dbReference type="ARBA" id="ARBA00022989"/>
    </source>
</evidence>
<keyword evidence="6" id="KW-1133">Transmembrane helix</keyword>
<dbReference type="CDD" id="cd04187">
    <property type="entry name" value="DPM1_like_bac"/>
    <property type="match status" value="1"/>
</dbReference>
<evidence type="ECO:0000256" key="7">
    <source>
        <dbReference type="ARBA" id="ARBA00023136"/>
    </source>
</evidence>